<gene>
    <name evidence="3" type="ORF">D9V37_06555</name>
</gene>
<evidence type="ECO:0000256" key="1">
    <source>
        <dbReference type="SAM" id="MobiDB-lite"/>
    </source>
</evidence>
<evidence type="ECO:0000313" key="4">
    <source>
        <dbReference type="Proteomes" id="UP000281708"/>
    </source>
</evidence>
<dbReference type="OrthoDB" id="3790532at2"/>
<evidence type="ECO:0000256" key="2">
    <source>
        <dbReference type="SAM" id="Phobius"/>
    </source>
</evidence>
<reference evidence="3 4" key="1">
    <citation type="submission" date="2018-10" db="EMBL/GenBank/DDBJ databases">
        <title>Marmoricola sp. 4Q3S-7 whole genome shotgun sequence.</title>
        <authorList>
            <person name="Li F."/>
        </authorList>
    </citation>
    <scope>NUCLEOTIDE SEQUENCE [LARGE SCALE GENOMIC DNA]</scope>
    <source>
        <strain evidence="3 4">4Q3S-7</strain>
    </source>
</reference>
<feature type="region of interest" description="Disordered" evidence="1">
    <location>
        <begin position="1"/>
        <end position="28"/>
    </location>
</feature>
<organism evidence="3 4">
    <name type="scientific">Nocardioides mangrovicus</name>
    <dbReference type="NCBI Taxonomy" id="2478913"/>
    <lineage>
        <taxon>Bacteria</taxon>
        <taxon>Bacillati</taxon>
        <taxon>Actinomycetota</taxon>
        <taxon>Actinomycetes</taxon>
        <taxon>Propionibacteriales</taxon>
        <taxon>Nocardioidaceae</taxon>
        <taxon>Nocardioides</taxon>
    </lineage>
</organism>
<keyword evidence="2" id="KW-0472">Membrane</keyword>
<sequence length="82" mass="9157">MTGGPEHDEEQRATRDWGPHEPFGTEDAARIGLDRNTLEGAQLAFFSHLDPRKPSHKLVAWVALLLLVGWPLLVTVMHLLGH</sequence>
<keyword evidence="2" id="KW-1133">Transmembrane helix</keyword>
<dbReference type="AlphaFoldDB" id="A0A3L8P2L3"/>
<protein>
    <submittedName>
        <fullName evidence="3">Uncharacterized protein</fullName>
    </submittedName>
</protein>
<keyword evidence="4" id="KW-1185">Reference proteome</keyword>
<evidence type="ECO:0000313" key="3">
    <source>
        <dbReference type="EMBL" id="RLV49580.1"/>
    </source>
</evidence>
<accession>A0A3L8P2L3</accession>
<proteinExistence type="predicted"/>
<comment type="caution">
    <text evidence="3">The sequence shown here is derived from an EMBL/GenBank/DDBJ whole genome shotgun (WGS) entry which is preliminary data.</text>
</comment>
<feature type="compositionally biased region" description="Basic and acidic residues" evidence="1">
    <location>
        <begin position="1"/>
        <end position="19"/>
    </location>
</feature>
<feature type="transmembrane region" description="Helical" evidence="2">
    <location>
        <begin position="58"/>
        <end position="80"/>
    </location>
</feature>
<name>A0A3L8P2L3_9ACTN</name>
<dbReference type="Proteomes" id="UP000281708">
    <property type="component" value="Unassembled WGS sequence"/>
</dbReference>
<keyword evidence="2" id="KW-0812">Transmembrane</keyword>
<dbReference type="RefSeq" id="WP_121805345.1">
    <property type="nucleotide sequence ID" value="NZ_RDBE01000006.1"/>
</dbReference>
<dbReference type="EMBL" id="RDBE01000006">
    <property type="protein sequence ID" value="RLV49580.1"/>
    <property type="molecule type" value="Genomic_DNA"/>
</dbReference>